<dbReference type="Proteomes" id="UP000046392">
    <property type="component" value="Unplaced"/>
</dbReference>
<reference evidence="14" key="1">
    <citation type="submission" date="2017-02" db="UniProtKB">
        <authorList>
            <consortium name="WormBaseParasite"/>
        </authorList>
    </citation>
    <scope>IDENTIFICATION</scope>
</reference>
<dbReference type="GO" id="GO:0030258">
    <property type="term" value="P:lipid modification"/>
    <property type="evidence" value="ECO:0007669"/>
    <property type="project" value="TreeGrafter"/>
</dbReference>
<evidence type="ECO:0000256" key="11">
    <source>
        <dbReference type="ARBA" id="ARBA00047978"/>
    </source>
</evidence>
<keyword evidence="6 12" id="KW-0472">Membrane</keyword>
<keyword evidence="5 12" id="KW-1133">Transmembrane helix</keyword>
<proteinExistence type="inferred from homology"/>
<evidence type="ECO:0000256" key="1">
    <source>
        <dbReference type="ARBA" id="ARBA00004141"/>
    </source>
</evidence>
<feature type="transmembrane region" description="Helical" evidence="12">
    <location>
        <begin position="248"/>
        <end position="269"/>
    </location>
</feature>
<comment type="similarity">
    <text evidence="8">Belongs to the membrane-bound acyltransferase family. Porcupine subfamily.</text>
</comment>
<evidence type="ECO:0000256" key="10">
    <source>
        <dbReference type="ARBA" id="ARBA00040371"/>
    </source>
</evidence>
<dbReference type="GO" id="GO:0016020">
    <property type="term" value="C:membrane"/>
    <property type="evidence" value="ECO:0007669"/>
    <property type="project" value="UniProtKB-SubCell"/>
</dbReference>
<name>A0A0N5BS04_STREA</name>
<feature type="transmembrane region" description="Helical" evidence="12">
    <location>
        <begin position="209"/>
        <end position="228"/>
    </location>
</feature>
<organism evidence="13 14">
    <name type="scientific">Strongyloides papillosus</name>
    <name type="common">Intestinal threadworm</name>
    <dbReference type="NCBI Taxonomy" id="174720"/>
    <lineage>
        <taxon>Eukaryota</taxon>
        <taxon>Metazoa</taxon>
        <taxon>Ecdysozoa</taxon>
        <taxon>Nematoda</taxon>
        <taxon>Chromadorea</taxon>
        <taxon>Rhabditida</taxon>
        <taxon>Tylenchina</taxon>
        <taxon>Panagrolaimomorpha</taxon>
        <taxon>Strongyloidoidea</taxon>
        <taxon>Strongyloididae</taxon>
        <taxon>Strongyloides</taxon>
    </lineage>
</organism>
<keyword evidence="4 12" id="KW-0812">Transmembrane</keyword>
<dbReference type="AlphaFoldDB" id="A0A0N5BS04"/>
<evidence type="ECO:0000256" key="8">
    <source>
        <dbReference type="ARBA" id="ARBA00038269"/>
    </source>
</evidence>
<dbReference type="PANTHER" id="PTHR13906">
    <property type="entry name" value="PORCUPINE"/>
    <property type="match status" value="1"/>
</dbReference>
<sequence length="270" mass="31615">MSIVGLSEEEIHKIIDTLTDEERLQLQSIYSELNKSILERIYELIYSVYPQFELLFSICLLQRILISYASFRYSHYFISYISLTLASLSGIPINQVTSCLNVEIPRSMMDVACYWNIPMHIFFHKCKYVFQKIKAYGKFLAVLFTFTFSAMLHGFNFQLTAVLVSIGVNASIESKLRSRLSNRLNSCCKSRRCLENCDHYYKTYHFRTLIVNFIFFIINVYHLIYLGAPFDDSVEEGTYSMNHTLKIWSQEFYFGSLIITFLMLIASFLI</sequence>
<dbReference type="InterPro" id="IPR049941">
    <property type="entry name" value="LPLAT_7/PORCN-like"/>
</dbReference>
<evidence type="ECO:0000313" key="13">
    <source>
        <dbReference type="Proteomes" id="UP000046392"/>
    </source>
</evidence>
<keyword evidence="3" id="KW-0879">Wnt signaling pathway</keyword>
<dbReference type="WBParaSite" id="SPAL_0000865000.1">
    <property type="protein sequence ID" value="SPAL_0000865000.1"/>
    <property type="gene ID" value="SPAL_0000865000"/>
</dbReference>
<dbReference type="GO" id="GO:0016055">
    <property type="term" value="P:Wnt signaling pathway"/>
    <property type="evidence" value="ECO:0007669"/>
    <property type="project" value="UniProtKB-KW"/>
</dbReference>
<keyword evidence="13" id="KW-1185">Reference proteome</keyword>
<protein>
    <recommendedName>
        <fullName evidence="10">Protein-serine O-palmitoleoyltransferase porcupine</fullName>
        <ecNumber evidence="9">2.3.1.250</ecNumber>
    </recommendedName>
</protein>
<keyword evidence="2" id="KW-0808">Transferase</keyword>
<feature type="transmembrane region" description="Helical" evidence="12">
    <location>
        <begin position="159"/>
        <end position="176"/>
    </location>
</feature>
<evidence type="ECO:0000256" key="7">
    <source>
        <dbReference type="ARBA" id="ARBA00023315"/>
    </source>
</evidence>
<keyword evidence="7" id="KW-0012">Acyltransferase</keyword>
<dbReference type="InterPro" id="IPR004299">
    <property type="entry name" value="MBOAT_fam"/>
</dbReference>
<dbReference type="GO" id="GO:0017147">
    <property type="term" value="F:Wnt-protein binding"/>
    <property type="evidence" value="ECO:0007669"/>
    <property type="project" value="TreeGrafter"/>
</dbReference>
<comment type="catalytic activity">
    <reaction evidence="11">
        <text>[Wnt protein]-L-serine + (9Z)-hexadecenoyl-CoA = [Wnt protein]-O-(9Z)-hexadecenoyl-L-serine + CoA</text>
        <dbReference type="Rhea" id="RHEA:45336"/>
        <dbReference type="Rhea" id="RHEA-COMP:11170"/>
        <dbReference type="Rhea" id="RHEA-COMP:11171"/>
        <dbReference type="ChEBI" id="CHEBI:29999"/>
        <dbReference type="ChEBI" id="CHEBI:57287"/>
        <dbReference type="ChEBI" id="CHEBI:61540"/>
        <dbReference type="ChEBI" id="CHEBI:85189"/>
        <dbReference type="EC" id="2.3.1.250"/>
    </reaction>
</comment>
<dbReference type="Pfam" id="PF03062">
    <property type="entry name" value="MBOAT"/>
    <property type="match status" value="1"/>
</dbReference>
<evidence type="ECO:0000256" key="5">
    <source>
        <dbReference type="ARBA" id="ARBA00022989"/>
    </source>
</evidence>
<dbReference type="PANTHER" id="PTHR13906:SF12">
    <property type="entry name" value="PROTEIN-SERINE O-PALMITOLEOYLTRANSFERASE PORCUPINE"/>
    <property type="match status" value="1"/>
</dbReference>
<evidence type="ECO:0000256" key="9">
    <source>
        <dbReference type="ARBA" id="ARBA00038867"/>
    </source>
</evidence>
<comment type="subcellular location">
    <subcellularLocation>
        <location evidence="1">Membrane</location>
        <topology evidence="1">Multi-pass membrane protein</topology>
    </subcellularLocation>
</comment>
<evidence type="ECO:0000256" key="4">
    <source>
        <dbReference type="ARBA" id="ARBA00022692"/>
    </source>
</evidence>
<evidence type="ECO:0000256" key="2">
    <source>
        <dbReference type="ARBA" id="ARBA00022679"/>
    </source>
</evidence>
<accession>A0A0N5BS04</accession>
<dbReference type="GO" id="GO:0005783">
    <property type="term" value="C:endoplasmic reticulum"/>
    <property type="evidence" value="ECO:0007669"/>
    <property type="project" value="TreeGrafter"/>
</dbReference>
<dbReference type="STRING" id="174720.A0A0N5BS04"/>
<evidence type="ECO:0000313" key="14">
    <source>
        <dbReference type="WBParaSite" id="SPAL_0000865000.1"/>
    </source>
</evidence>
<evidence type="ECO:0000256" key="12">
    <source>
        <dbReference type="SAM" id="Phobius"/>
    </source>
</evidence>
<dbReference type="GO" id="GO:1990698">
    <property type="term" value="F:palmitoleoyltransferase activity"/>
    <property type="evidence" value="ECO:0007669"/>
    <property type="project" value="UniProtKB-EC"/>
</dbReference>
<evidence type="ECO:0000256" key="3">
    <source>
        <dbReference type="ARBA" id="ARBA00022687"/>
    </source>
</evidence>
<dbReference type="EC" id="2.3.1.250" evidence="9"/>
<dbReference type="GO" id="GO:0061355">
    <property type="term" value="P:Wnt protein secretion"/>
    <property type="evidence" value="ECO:0007669"/>
    <property type="project" value="TreeGrafter"/>
</dbReference>
<evidence type="ECO:0000256" key="6">
    <source>
        <dbReference type="ARBA" id="ARBA00023136"/>
    </source>
</evidence>